<evidence type="ECO:0000313" key="7">
    <source>
        <dbReference type="EMBL" id="EXJ78200.1"/>
    </source>
</evidence>
<dbReference type="eggNOG" id="ENOG502SA4F">
    <property type="taxonomic scope" value="Eukaryota"/>
</dbReference>
<dbReference type="GO" id="GO:0008270">
    <property type="term" value="F:zinc ion binding"/>
    <property type="evidence" value="ECO:0007669"/>
    <property type="project" value="UniProtKB-KW"/>
</dbReference>
<dbReference type="PANTHER" id="PTHR13309:SF0">
    <property type="entry name" value="FMR1-INTERACTING PROTEIN NUFIP1"/>
    <property type="match status" value="1"/>
</dbReference>
<proteinExistence type="predicted"/>
<evidence type="ECO:0000313" key="8">
    <source>
        <dbReference type="Proteomes" id="UP000019478"/>
    </source>
</evidence>
<keyword evidence="1 4" id="KW-0479">Metal-binding</keyword>
<evidence type="ECO:0000256" key="3">
    <source>
        <dbReference type="ARBA" id="ARBA00022833"/>
    </source>
</evidence>
<feature type="compositionally biased region" description="Polar residues" evidence="5">
    <location>
        <begin position="18"/>
        <end position="35"/>
    </location>
</feature>
<dbReference type="GO" id="GO:0000492">
    <property type="term" value="P:box C/D snoRNP assembly"/>
    <property type="evidence" value="ECO:0007669"/>
    <property type="project" value="TreeGrafter"/>
</dbReference>
<evidence type="ECO:0000256" key="2">
    <source>
        <dbReference type="ARBA" id="ARBA00022771"/>
    </source>
</evidence>
<dbReference type="HOGENOM" id="CLU_030447_0_0_1"/>
<keyword evidence="2 4" id="KW-0863">Zinc-finger</keyword>
<feature type="compositionally biased region" description="Acidic residues" evidence="5">
    <location>
        <begin position="158"/>
        <end position="167"/>
    </location>
</feature>
<dbReference type="RefSeq" id="XP_007737645.1">
    <property type="nucleotide sequence ID" value="XM_007739455.1"/>
</dbReference>
<dbReference type="GO" id="GO:0005634">
    <property type="term" value="C:nucleus"/>
    <property type="evidence" value="ECO:0007669"/>
    <property type="project" value="TreeGrafter"/>
</dbReference>
<feature type="region of interest" description="Disordered" evidence="5">
    <location>
        <begin position="1"/>
        <end position="179"/>
    </location>
</feature>
<feature type="compositionally biased region" description="Gly residues" evidence="5">
    <location>
        <begin position="49"/>
        <end position="58"/>
    </location>
</feature>
<dbReference type="SUPFAM" id="SSF90229">
    <property type="entry name" value="CCCH zinc finger"/>
    <property type="match status" value="1"/>
</dbReference>
<feature type="zinc finger region" description="C3H1-type" evidence="4">
    <location>
        <begin position="408"/>
        <end position="436"/>
    </location>
</feature>
<dbReference type="Gene3D" id="4.10.1000.10">
    <property type="entry name" value="Zinc finger, CCCH-type"/>
    <property type="match status" value="1"/>
</dbReference>
<dbReference type="InterPro" id="IPR036855">
    <property type="entry name" value="Znf_CCCH_sf"/>
</dbReference>
<evidence type="ECO:0000256" key="5">
    <source>
        <dbReference type="SAM" id="MobiDB-lite"/>
    </source>
</evidence>
<feature type="compositionally biased region" description="Basic and acidic residues" evidence="5">
    <location>
        <begin position="216"/>
        <end position="258"/>
    </location>
</feature>
<reference evidence="7 8" key="1">
    <citation type="submission" date="2013-03" db="EMBL/GenBank/DDBJ databases">
        <title>The Genome Sequence of Capronia epimyces CBS 606.96.</title>
        <authorList>
            <consortium name="The Broad Institute Genomics Platform"/>
            <person name="Cuomo C."/>
            <person name="de Hoog S."/>
            <person name="Gorbushina A."/>
            <person name="Walker B."/>
            <person name="Young S.K."/>
            <person name="Zeng Q."/>
            <person name="Gargeya S."/>
            <person name="Fitzgerald M."/>
            <person name="Haas B."/>
            <person name="Abouelleil A."/>
            <person name="Allen A.W."/>
            <person name="Alvarado L."/>
            <person name="Arachchi H.M."/>
            <person name="Berlin A.M."/>
            <person name="Chapman S.B."/>
            <person name="Gainer-Dewar J."/>
            <person name="Goldberg J."/>
            <person name="Griggs A."/>
            <person name="Gujja S."/>
            <person name="Hansen M."/>
            <person name="Howarth C."/>
            <person name="Imamovic A."/>
            <person name="Ireland A."/>
            <person name="Larimer J."/>
            <person name="McCowan C."/>
            <person name="Murphy C."/>
            <person name="Pearson M."/>
            <person name="Poon T.W."/>
            <person name="Priest M."/>
            <person name="Roberts A."/>
            <person name="Saif S."/>
            <person name="Shea T."/>
            <person name="Sisk P."/>
            <person name="Sykes S."/>
            <person name="Wortman J."/>
            <person name="Nusbaum C."/>
            <person name="Birren B."/>
        </authorList>
    </citation>
    <scope>NUCLEOTIDE SEQUENCE [LARGE SCALE GENOMIC DNA]</scope>
    <source>
        <strain evidence="7 8">CBS 606.96</strain>
    </source>
</reference>
<dbReference type="Pfam" id="PF10453">
    <property type="entry name" value="NUFIP1"/>
    <property type="match status" value="1"/>
</dbReference>
<feature type="compositionally biased region" description="Basic and acidic residues" evidence="5">
    <location>
        <begin position="431"/>
        <end position="460"/>
    </location>
</feature>
<dbReference type="InterPro" id="IPR019496">
    <property type="entry name" value="NUFIP1_cons_dom"/>
</dbReference>
<dbReference type="EMBL" id="AMGY01000009">
    <property type="protein sequence ID" value="EXJ78200.1"/>
    <property type="molecule type" value="Genomic_DNA"/>
</dbReference>
<dbReference type="GO" id="GO:0003723">
    <property type="term" value="F:RNA binding"/>
    <property type="evidence" value="ECO:0007669"/>
    <property type="project" value="InterPro"/>
</dbReference>
<evidence type="ECO:0000256" key="1">
    <source>
        <dbReference type="ARBA" id="ARBA00022723"/>
    </source>
</evidence>
<feature type="compositionally biased region" description="Polar residues" evidence="5">
    <location>
        <begin position="84"/>
        <end position="103"/>
    </location>
</feature>
<dbReference type="Proteomes" id="UP000019478">
    <property type="component" value="Unassembled WGS sequence"/>
</dbReference>
<gene>
    <name evidence="7" type="ORF">A1O3_09361</name>
</gene>
<feature type="region of interest" description="Disordered" evidence="5">
    <location>
        <begin position="341"/>
        <end position="413"/>
    </location>
</feature>
<feature type="compositionally biased region" description="Basic and acidic residues" evidence="5">
    <location>
        <begin position="265"/>
        <end position="280"/>
    </location>
</feature>
<comment type="caution">
    <text evidence="7">The sequence shown here is derived from an EMBL/GenBank/DDBJ whole genome shotgun (WGS) entry which is preliminary data.</text>
</comment>
<feature type="compositionally biased region" description="Pro residues" evidence="5">
    <location>
        <begin position="7"/>
        <end position="17"/>
    </location>
</feature>
<dbReference type="PROSITE" id="PS50103">
    <property type="entry name" value="ZF_C3H1"/>
    <property type="match status" value="1"/>
</dbReference>
<dbReference type="Pfam" id="PF00642">
    <property type="entry name" value="zf-CCCH"/>
    <property type="match status" value="1"/>
</dbReference>
<feature type="compositionally biased region" description="Low complexity" evidence="5">
    <location>
        <begin position="351"/>
        <end position="363"/>
    </location>
</feature>
<feature type="domain" description="C3H1-type" evidence="6">
    <location>
        <begin position="408"/>
        <end position="436"/>
    </location>
</feature>
<dbReference type="OrthoDB" id="273070at2759"/>
<dbReference type="AlphaFoldDB" id="W9XLI9"/>
<feature type="region of interest" description="Disordered" evidence="5">
    <location>
        <begin position="207"/>
        <end position="284"/>
    </location>
</feature>
<feature type="region of interest" description="Disordered" evidence="5">
    <location>
        <begin position="428"/>
        <end position="468"/>
    </location>
</feature>
<dbReference type="GeneID" id="19173445"/>
<evidence type="ECO:0000256" key="4">
    <source>
        <dbReference type="PROSITE-ProRule" id="PRU00723"/>
    </source>
</evidence>
<feature type="compositionally biased region" description="Pro residues" evidence="5">
    <location>
        <begin position="105"/>
        <end position="114"/>
    </location>
</feature>
<dbReference type="PANTHER" id="PTHR13309">
    <property type="entry name" value="NUCLEAR FRAGILE X MENTAL RETARDATION PROTEIN INTERACTING PROTEIN 1"/>
    <property type="match status" value="1"/>
</dbReference>
<dbReference type="InterPro" id="IPR000571">
    <property type="entry name" value="Znf_CCCH"/>
</dbReference>
<organism evidence="7 8">
    <name type="scientific">Capronia epimyces CBS 606.96</name>
    <dbReference type="NCBI Taxonomy" id="1182542"/>
    <lineage>
        <taxon>Eukaryota</taxon>
        <taxon>Fungi</taxon>
        <taxon>Dikarya</taxon>
        <taxon>Ascomycota</taxon>
        <taxon>Pezizomycotina</taxon>
        <taxon>Eurotiomycetes</taxon>
        <taxon>Chaetothyriomycetidae</taxon>
        <taxon>Chaetothyriales</taxon>
        <taxon>Herpotrichiellaceae</taxon>
        <taxon>Capronia</taxon>
    </lineage>
</organism>
<feature type="compositionally biased region" description="Acidic residues" evidence="5">
    <location>
        <begin position="364"/>
        <end position="377"/>
    </location>
</feature>
<evidence type="ECO:0000259" key="6">
    <source>
        <dbReference type="PROSITE" id="PS50103"/>
    </source>
</evidence>
<protein>
    <recommendedName>
        <fullName evidence="6">C3H1-type domain-containing protein</fullName>
    </recommendedName>
</protein>
<keyword evidence="8" id="KW-1185">Reference proteome</keyword>
<keyword evidence="3 4" id="KW-0862">Zinc</keyword>
<sequence>MSNQPFSFPPPPPPPPKRSTQGAFQQNSGPHNNRGSFRGGHSSRANTRGGRGGYGGGQHASFAPSGNYQRPQPRPFENGPRRGSFTNAPQKRNHTTAFPSANQPRPRPVAPPAVPSFNASIQHLLPRKEPSEPKSQSISKPRKQNLLGLTPSSQDQTSDSEDDEGEEERLAAQIKSDGQALQFEYKGHTATLRTPEEIAAWIAERKKRFPTQAKAEAAKKEAAEKRRKWEEEKQARLDAKKEAWTRREQERKEQERARAQQRQAEQLEKEGQTKQKEKALDPTALAKLQAEKLRKKALRAERQLAKAEEALRLAEAKASSSSAQSSADVGKLLGTETEALDTLSGSDMIESDFTSSSGSSGTDSDSEDGSISEEASDSDPSSAPEVVSTKKAALAADQAALPASKRPAPPLRPCKNLIKFGRCKYGSNCRFSHEKTKGSVDTEKTPRSGRAETKGTKKNDLSAGSGRRKSLWQVLVESQQEEERKRLLEAIIILGEKGMLDDPAAR</sequence>
<name>W9XLI9_9EURO</name>
<dbReference type="InterPro" id="IPR039136">
    <property type="entry name" value="NUFIP1-like"/>
</dbReference>
<accession>W9XLI9</accession>
<feature type="compositionally biased region" description="Low complexity" evidence="5">
    <location>
        <begin position="378"/>
        <end position="403"/>
    </location>
</feature>